<dbReference type="EMBL" id="MK719701">
    <property type="protein sequence ID" value="QCQ57960.1"/>
    <property type="molecule type" value="Genomic_DNA"/>
</dbReference>
<accession>A0A4P8MVV0</accession>
<keyword evidence="1" id="KW-1188">Viral release from host cell</keyword>
<keyword evidence="1" id="KW-1245">Viral tail assembly</keyword>
<dbReference type="Proteomes" id="UP000304214">
    <property type="component" value="Segment"/>
</dbReference>
<dbReference type="InterPro" id="IPR013491">
    <property type="entry name" value="Tape_meas_N"/>
</dbReference>
<proteinExistence type="predicted"/>
<dbReference type="GO" id="GO:0098003">
    <property type="term" value="P:viral tail assembly"/>
    <property type="evidence" value="ECO:0007669"/>
    <property type="project" value="UniProtKB-KW"/>
</dbReference>
<dbReference type="Pfam" id="PF20155">
    <property type="entry name" value="TMP_3"/>
    <property type="match status" value="1"/>
</dbReference>
<gene>
    <name evidence="3" type="ORF">Barba1A_gp109</name>
</gene>
<evidence type="ECO:0000259" key="2">
    <source>
        <dbReference type="Pfam" id="PF20155"/>
    </source>
</evidence>
<evidence type="ECO:0000313" key="4">
    <source>
        <dbReference type="Proteomes" id="UP000304214"/>
    </source>
</evidence>
<feature type="domain" description="Tape measure protein N-terminal" evidence="2">
    <location>
        <begin position="190"/>
        <end position="374"/>
    </location>
</feature>
<evidence type="ECO:0000256" key="1">
    <source>
        <dbReference type="ARBA" id="ARBA00022465"/>
    </source>
</evidence>
<name>A0A4P8MVV0_9CAUD</name>
<protein>
    <submittedName>
        <fullName evidence="3">Tail length tape-measure protein</fullName>
    </submittedName>
</protein>
<evidence type="ECO:0000313" key="3">
    <source>
        <dbReference type="EMBL" id="QCQ57960.1"/>
    </source>
</evidence>
<organism evidence="3 4">
    <name type="scientific">Rheinheimera phage vB_RspM_Barba1A</name>
    <dbReference type="NCBI Taxonomy" id="2565659"/>
    <lineage>
        <taxon>Viruses</taxon>
        <taxon>Duplodnaviria</taxon>
        <taxon>Heunggongvirae</taxon>
        <taxon>Uroviricota</taxon>
        <taxon>Caudoviricetes</taxon>
        <taxon>Barbavirus</taxon>
        <taxon>Barbavirus barba18A</taxon>
    </lineage>
</organism>
<sequence>MKDIAGNVTNKISFEIDRRSWQNLDKFQKRIADVKKQLSGLSGNIKVNAVVSKFDRVQKAVGAKSVANKQQEYNAHVALFQRHQNKMAEVAAMNQRRVDNARNMMSSRLSTAGASDKVKTTAFNRFDTFSQQMLAGKMTATEFSRAVNQSTSSLLRQSSASKNAQMSMRGLRSELIQATAAYSAFAVGANVFSTGKELQSLEAGMLIFAKDGAGVKREMDWLVSKSQELGTNFMVAAQEYTKFSIVAKNKMSNSEAKRLFVAYSELATVQQMDPTRFHRGMNSLMQMLSKGSLMSEEVKGQFAEAAYGGVGLFAEALGMTEREFFKAMESGSLLSSEVLPKLATQMSKVAREGGALSAAQKTVNAEQQRFYTQLALAKRQFFEGGFGKAMAEIFSQMSSTLQSTNFASMGALIGGSLRGIADALNVLTLPLRGVINLFGALFGESGSKWLGYAAGIALVSVKVLALAKAVSFLAVAARALGATPVGLAISAVALGSLVALDKFVIQPSMQNPVDKMAQQAYSSKTNTQVNVVVRPDGNQFSRAVRADIMGYEYEKNADTVASIYA</sequence>
<reference evidence="3 4" key="1">
    <citation type="submission" date="2019-03" db="EMBL/GenBank/DDBJ databases">
        <title>Genomic and seasonal variations among aquatic phages infecting the Baltic Sea Gammaproteobacteria Rheinheimera sp. bal341.</title>
        <authorList>
            <person name="Nilsson E."/>
            <person name="Li K."/>
            <person name="Fridlund J."/>
            <person name="Sulcius S."/>
            <person name="Bunse C."/>
            <person name="Karlsson C.M.G."/>
            <person name="Lindh M."/>
            <person name="Lundin D."/>
            <person name="Pinhassi J."/>
            <person name="Holmfeldt K."/>
        </authorList>
    </citation>
    <scope>NUCLEOTIDE SEQUENCE [LARGE SCALE GENOMIC DNA]</scope>
</reference>